<dbReference type="AlphaFoldDB" id="A0A917PNY3"/>
<dbReference type="InterPro" id="IPR002010">
    <property type="entry name" value="T3SS_IM_R"/>
</dbReference>
<proteinExistence type="inferred from homology"/>
<dbReference type="GO" id="GO:0005886">
    <property type="term" value="C:plasma membrane"/>
    <property type="evidence" value="ECO:0007669"/>
    <property type="project" value="UniProtKB-SubCell"/>
</dbReference>
<keyword evidence="5 7" id="KW-1133">Transmembrane helix</keyword>
<evidence type="ECO:0000256" key="3">
    <source>
        <dbReference type="ARBA" id="ARBA00022475"/>
    </source>
</evidence>
<feature type="transmembrane region" description="Helical" evidence="7">
    <location>
        <begin position="189"/>
        <end position="213"/>
    </location>
</feature>
<evidence type="ECO:0000313" key="9">
    <source>
        <dbReference type="Proteomes" id="UP000635983"/>
    </source>
</evidence>
<dbReference type="PANTHER" id="PTHR30065:SF1">
    <property type="entry name" value="SURFACE PRESENTATION OF ANTIGENS PROTEIN SPAR"/>
    <property type="match status" value="1"/>
</dbReference>
<feature type="transmembrane region" description="Helical" evidence="7">
    <location>
        <begin position="233"/>
        <end position="251"/>
    </location>
</feature>
<evidence type="ECO:0000256" key="7">
    <source>
        <dbReference type="RuleBase" id="RU362072"/>
    </source>
</evidence>
<reference evidence="8" key="2">
    <citation type="submission" date="2020-09" db="EMBL/GenBank/DDBJ databases">
        <authorList>
            <person name="Sun Q."/>
            <person name="Ohkuma M."/>
        </authorList>
    </citation>
    <scope>NUCLEOTIDE SEQUENCE</scope>
    <source>
        <strain evidence="8">JCM 30078</strain>
    </source>
</reference>
<dbReference type="Pfam" id="PF01311">
    <property type="entry name" value="Bac_export_1"/>
    <property type="match status" value="1"/>
</dbReference>
<evidence type="ECO:0000256" key="5">
    <source>
        <dbReference type="ARBA" id="ARBA00022989"/>
    </source>
</evidence>
<feature type="transmembrane region" description="Helical" evidence="7">
    <location>
        <begin position="86"/>
        <end position="110"/>
    </location>
</feature>
<dbReference type="EMBL" id="BMPO01000002">
    <property type="protein sequence ID" value="GGJ85853.1"/>
    <property type="molecule type" value="Genomic_DNA"/>
</dbReference>
<keyword evidence="6 7" id="KW-0472">Membrane</keyword>
<sequence length="271" mass="29258">MNAELANAFFELAYPLLSAFGLAVSRALGMVIITPAFNRLGLSGMMRSAVAAVITIPIAPEIFDALGQMETPPGALTYAGLLMKELVIGLVIGLLFGIPFWAAEVAGELIDLQRGSTMAQLVDPLSVGESSVMSTFLSVILIALFFVSGGFLAMLDGFYQSYRLWPAEAFLPVITQPSALQVLHILDRVMYIGVMMVTPLVIALLVADVLLAYLSRMSPQLHVFDLSLPIKNLLFAVLLTLYAAFLLPFMLGQLGDLNVAFKQLADLWQAS</sequence>
<evidence type="ECO:0000256" key="4">
    <source>
        <dbReference type="ARBA" id="ARBA00022692"/>
    </source>
</evidence>
<keyword evidence="3 7" id="KW-1003">Cell membrane</keyword>
<dbReference type="InterPro" id="IPR006304">
    <property type="entry name" value="T3SS_SpaR/YscT"/>
</dbReference>
<comment type="caution">
    <text evidence="8">The sequence shown here is derived from an EMBL/GenBank/DDBJ whole genome shotgun (WGS) entry which is preliminary data.</text>
</comment>
<evidence type="ECO:0000256" key="2">
    <source>
        <dbReference type="ARBA" id="ARBA00009772"/>
    </source>
</evidence>
<dbReference type="PRINTS" id="PR00953">
    <property type="entry name" value="TYPE3IMRPROT"/>
</dbReference>
<keyword evidence="4 7" id="KW-0812">Transmembrane</keyword>
<dbReference type="PANTHER" id="PTHR30065">
    <property type="entry name" value="FLAGELLAR BIOSYNTHETIC PROTEIN FLIR"/>
    <property type="match status" value="1"/>
</dbReference>
<dbReference type="NCBIfam" id="TIGR01401">
    <property type="entry name" value="fliR_like_III"/>
    <property type="match status" value="1"/>
</dbReference>
<accession>A0A917PNY3</accession>
<comment type="subcellular location">
    <subcellularLocation>
        <location evidence="1 7">Cell membrane</location>
        <topology evidence="1 7">Multi-pass membrane protein</topology>
    </subcellularLocation>
</comment>
<reference evidence="8" key="1">
    <citation type="journal article" date="2014" name="Int. J. Syst. Evol. Microbiol.">
        <title>Complete genome sequence of Corynebacterium casei LMG S-19264T (=DSM 44701T), isolated from a smear-ripened cheese.</title>
        <authorList>
            <consortium name="US DOE Joint Genome Institute (JGI-PGF)"/>
            <person name="Walter F."/>
            <person name="Albersmeier A."/>
            <person name="Kalinowski J."/>
            <person name="Ruckert C."/>
        </authorList>
    </citation>
    <scope>NUCLEOTIDE SEQUENCE</scope>
    <source>
        <strain evidence="8">JCM 30078</strain>
    </source>
</reference>
<keyword evidence="9" id="KW-1185">Reference proteome</keyword>
<feature type="transmembrane region" description="Helical" evidence="7">
    <location>
        <begin position="12"/>
        <end position="37"/>
    </location>
</feature>
<evidence type="ECO:0000256" key="1">
    <source>
        <dbReference type="ARBA" id="ARBA00004651"/>
    </source>
</evidence>
<dbReference type="RefSeq" id="WP_188982040.1">
    <property type="nucleotide sequence ID" value="NZ_BMPO01000002.1"/>
</dbReference>
<evidence type="ECO:0000256" key="6">
    <source>
        <dbReference type="ARBA" id="ARBA00023136"/>
    </source>
</evidence>
<name>A0A917PNY3_9PSED</name>
<organism evidence="8 9">
    <name type="scientific">Pseudomonas matsuisoli</name>
    <dbReference type="NCBI Taxonomy" id="1515666"/>
    <lineage>
        <taxon>Bacteria</taxon>
        <taxon>Pseudomonadati</taxon>
        <taxon>Pseudomonadota</taxon>
        <taxon>Gammaproteobacteria</taxon>
        <taxon>Pseudomonadales</taxon>
        <taxon>Pseudomonadaceae</taxon>
        <taxon>Pseudomonas</taxon>
    </lineage>
</organism>
<protein>
    <submittedName>
        <fullName evidence="8">EscT/YscT/HrcT family type III secretion system export apparatus protein</fullName>
    </submittedName>
</protein>
<gene>
    <name evidence="8" type="primary">rhcT</name>
    <name evidence="8" type="ORF">GCM10009304_09920</name>
</gene>
<dbReference type="Proteomes" id="UP000635983">
    <property type="component" value="Unassembled WGS sequence"/>
</dbReference>
<feature type="transmembrane region" description="Helical" evidence="7">
    <location>
        <begin position="131"/>
        <end position="155"/>
    </location>
</feature>
<dbReference type="GO" id="GO:0006605">
    <property type="term" value="P:protein targeting"/>
    <property type="evidence" value="ECO:0007669"/>
    <property type="project" value="UniProtKB-UniRule"/>
</dbReference>
<comment type="similarity">
    <text evidence="2 7">Belongs to the FliR/MopE/SpaR family.</text>
</comment>
<evidence type="ECO:0000313" key="8">
    <source>
        <dbReference type="EMBL" id="GGJ85853.1"/>
    </source>
</evidence>